<dbReference type="EMBL" id="JACHMN010000002">
    <property type="protein sequence ID" value="MBB5867925.1"/>
    <property type="molecule type" value="Genomic_DNA"/>
</dbReference>
<evidence type="ECO:0000256" key="1">
    <source>
        <dbReference type="SAM" id="MobiDB-lite"/>
    </source>
</evidence>
<name>A0A841BJV6_9ACTN</name>
<reference evidence="2 3" key="1">
    <citation type="submission" date="2020-08" db="EMBL/GenBank/DDBJ databases">
        <title>Sequencing the genomes of 1000 actinobacteria strains.</title>
        <authorList>
            <person name="Klenk H.-P."/>
        </authorList>
    </citation>
    <scope>NUCLEOTIDE SEQUENCE [LARGE SCALE GENOMIC DNA]</scope>
    <source>
        <strain evidence="2 3">DSM 45362</strain>
    </source>
</reference>
<accession>A0A841BJV6</accession>
<feature type="region of interest" description="Disordered" evidence="1">
    <location>
        <begin position="1"/>
        <end position="26"/>
    </location>
</feature>
<sequence>MSRAAAAQSPRSPAPRPHAARSPGRTHQPRLLELQQLAGNQAVTQLISVQRADKPANLDEAIRTGDSSALDPFRPFTGISANQLLSLVNLIVTQTFVSWREESILEEAWRSRGNAADLSRFDFDLWKSCQKRGADPHKVQWMRDLRTQFATDVREEARENLRKNGEIIDAESRRLGISSGADPAAADEAVREQVRQASLIRKAKETLRTLGQIDVGYTEPPIKQGSDRSEHGGTSPAGGTGTAAARNRAGFNPLHAPPYPAEKGDGMASWETIIDQHQKLNTAIGTILNENPALYAMMVLDAKDRARDGGSDALASGDQSPAGARAKMGAALAKVTENIRTARRDIDDKRLRFESMSSVQDKLFEKDKTWSRPFAQGLARDYVKESGEDAAKGAMLVEIALLAAVTIGTAGTAAPLLGAIIGLTSSSAAAADSWNQAFAVRSAGKATVKDELAIVGTAQAAEAEFQAMMDTITALVDVYGAAKAVRSATSLAKVAGLEAKLAAKTKLANFATLPPAGQKQLLTEVVEAEGAQAAVLGTGRKAEDLIPIVGRDTTAGQRLLALAGGAGHISVKDLEVALPLLAQKSAAEAGKLVQQSIDLIGPADTLRRVGGWGMLEQAVGKEAGAMARLEAWRSGLIDQAGQTLGAASGKEGVSAARSLLAKLGGMPEGAVETGLGILLTVMENTGAETPATSAVGSYGQSPIDLDEAATRLAAKKGVAQRQMIIGPNSPPLPLTEHQLNRLSHEEFEEVIRRAIAYGHFAGDGLPRMSVLELKNHGGGHGLDGIGLRRRENLVDLYKFEFKQVTSDIAPSLDMRAAGVQGGYGWTVANIDKLMASSDPVAFETLDVLERRLKRYFGTAYKESLMMEALRESLGRAPLVVVTRVGASLETLVPQLRGLARSLGRGNVKLLLVRGRPTR</sequence>
<comment type="caution">
    <text evidence="2">The sequence shown here is derived from an EMBL/GenBank/DDBJ whole genome shotgun (WGS) entry which is preliminary data.</text>
</comment>
<feature type="region of interest" description="Disordered" evidence="1">
    <location>
        <begin position="215"/>
        <end position="263"/>
    </location>
</feature>
<evidence type="ECO:0000313" key="2">
    <source>
        <dbReference type="EMBL" id="MBB5867925.1"/>
    </source>
</evidence>
<dbReference type="Proteomes" id="UP000587527">
    <property type="component" value="Unassembled WGS sequence"/>
</dbReference>
<dbReference type="AlphaFoldDB" id="A0A841BJV6"/>
<evidence type="ECO:0000313" key="3">
    <source>
        <dbReference type="Proteomes" id="UP000587527"/>
    </source>
</evidence>
<proteinExistence type="predicted"/>
<protein>
    <submittedName>
        <fullName evidence="2">Uncharacterized protein YidB (DUF937 family)</fullName>
    </submittedName>
</protein>
<gene>
    <name evidence="2" type="ORF">F4553_001304</name>
</gene>
<keyword evidence="3" id="KW-1185">Reference proteome</keyword>
<organism evidence="2 3">
    <name type="scientific">Allocatelliglobosispora scoriae</name>
    <dbReference type="NCBI Taxonomy" id="643052"/>
    <lineage>
        <taxon>Bacteria</taxon>
        <taxon>Bacillati</taxon>
        <taxon>Actinomycetota</taxon>
        <taxon>Actinomycetes</taxon>
        <taxon>Micromonosporales</taxon>
        <taxon>Micromonosporaceae</taxon>
        <taxon>Allocatelliglobosispora</taxon>
    </lineage>
</organism>
<feature type="compositionally biased region" description="Low complexity" evidence="1">
    <location>
        <begin position="1"/>
        <end position="11"/>
    </location>
</feature>
<dbReference type="RefSeq" id="WP_184833456.1">
    <property type="nucleotide sequence ID" value="NZ_JACHMN010000002.1"/>
</dbReference>